<dbReference type="AlphaFoldDB" id="A0A9P8CYD4"/>
<name>A0A9P8CYD4_MORAP</name>
<sequence>MRDKRDLEDRVAEAQAAGAELVRHPRKTSLGQLINQAVGAKYETITMNVGTIWTCVQGALPKSLDSVSEGMLSAMTTDICSTMAGLAKLSSDLSVLGTLALQHYIVTIMAEHPSIDEAEARSIAFKPLYK</sequence>
<organism evidence="1 2">
    <name type="scientific">Mortierella alpina</name>
    <name type="common">Oleaginous fungus</name>
    <name type="synonym">Mortierella renispora</name>
    <dbReference type="NCBI Taxonomy" id="64518"/>
    <lineage>
        <taxon>Eukaryota</taxon>
        <taxon>Fungi</taxon>
        <taxon>Fungi incertae sedis</taxon>
        <taxon>Mucoromycota</taxon>
        <taxon>Mortierellomycotina</taxon>
        <taxon>Mortierellomycetes</taxon>
        <taxon>Mortierellales</taxon>
        <taxon>Mortierellaceae</taxon>
        <taxon>Mortierella</taxon>
    </lineage>
</organism>
<comment type="caution">
    <text evidence="1">The sequence shown here is derived from an EMBL/GenBank/DDBJ whole genome shotgun (WGS) entry which is preliminary data.</text>
</comment>
<gene>
    <name evidence="1" type="ORF">KVV02_000629</name>
</gene>
<reference evidence="1" key="1">
    <citation type="submission" date="2021-07" db="EMBL/GenBank/DDBJ databases">
        <title>Draft genome of Mortierella alpina, strain LL118, isolated from an aspen leaf litter sample.</title>
        <authorList>
            <person name="Yang S."/>
            <person name="Vinatzer B.A."/>
        </authorList>
    </citation>
    <scope>NUCLEOTIDE SEQUENCE</scope>
    <source>
        <strain evidence="1">LL118</strain>
    </source>
</reference>
<proteinExistence type="predicted"/>
<protein>
    <submittedName>
        <fullName evidence="1">Uncharacterized protein</fullName>
    </submittedName>
</protein>
<accession>A0A9P8CYD4</accession>
<dbReference type="EMBL" id="JAIFTL010001006">
    <property type="protein sequence ID" value="KAG9319030.1"/>
    <property type="molecule type" value="Genomic_DNA"/>
</dbReference>
<evidence type="ECO:0000313" key="1">
    <source>
        <dbReference type="EMBL" id="KAG9319030.1"/>
    </source>
</evidence>
<dbReference type="Proteomes" id="UP000717515">
    <property type="component" value="Unassembled WGS sequence"/>
</dbReference>
<feature type="non-terminal residue" evidence="1">
    <location>
        <position position="130"/>
    </location>
</feature>
<evidence type="ECO:0000313" key="2">
    <source>
        <dbReference type="Proteomes" id="UP000717515"/>
    </source>
</evidence>